<keyword evidence="5 12" id="KW-0999">Mitochondrion inner membrane</keyword>
<evidence type="ECO:0000256" key="6">
    <source>
        <dbReference type="ARBA" id="ARBA00022946"/>
    </source>
</evidence>
<dbReference type="EMBL" id="BT121121">
    <property type="protein sequence ID" value="ADD38051.1"/>
    <property type="molecule type" value="mRNA"/>
</dbReference>
<dbReference type="InterPro" id="IPR034804">
    <property type="entry name" value="SQR/QFR_C/D"/>
</dbReference>
<keyword evidence="7 12" id="KW-1133">Transmembrane helix</keyword>
<keyword evidence="11 12" id="KW-0479">Metal-binding</keyword>
<dbReference type="AlphaFoldDB" id="D3PHL5"/>
<dbReference type="OMA" id="VYDYARP"/>
<name>D3PHL5_LEPSM</name>
<sequence length="147" mass="16222">MASLTTILARRSNLLQKCRPWGIMESKALLRTSTALKGGLIQDHGKMWNVERAVSALQIPAFVVPFAYTTPMTDAIFCTLAVLHAHWGVEAVVVDYIRPSLFGGSKVIPNLCQVATWILSAAALGGLFYFNYTDIGFVNAMKMIWML</sequence>
<feature type="binding site" evidence="10">
    <location>
        <position position="96"/>
    </location>
    <ligand>
        <name>a ubiquinone</name>
        <dbReference type="ChEBI" id="CHEBI:16389"/>
        <note>ligand shared with IP/SDHB</note>
    </ligand>
</feature>
<dbReference type="GO" id="GO:0005743">
    <property type="term" value="C:mitochondrial inner membrane"/>
    <property type="evidence" value="ECO:0007669"/>
    <property type="project" value="UniProtKB-SubCell"/>
</dbReference>
<dbReference type="GO" id="GO:0006099">
    <property type="term" value="P:tricarboxylic acid cycle"/>
    <property type="evidence" value="ECO:0007669"/>
    <property type="project" value="UniProtKB-KW"/>
</dbReference>
<dbReference type="PANTHER" id="PTHR13337">
    <property type="entry name" value="SUCCINATE DEHYDROGENASE"/>
    <property type="match status" value="1"/>
</dbReference>
<protein>
    <recommendedName>
        <fullName evidence="12">Succinate dehydrogenase [ubiquinone] cytochrome b small subunit</fullName>
    </recommendedName>
</protein>
<keyword evidence="3 12" id="KW-0813">Transport</keyword>
<comment type="caution">
    <text evidence="12">Lacks conserved residue(s) required for the propagation of feature annotation.</text>
</comment>
<dbReference type="GO" id="GO:0046872">
    <property type="term" value="F:metal ion binding"/>
    <property type="evidence" value="ECO:0007669"/>
    <property type="project" value="UniProtKB-KW"/>
</dbReference>
<reference evidence="14" key="2">
    <citation type="submission" date="2014-05" db="EMBL/GenBank/DDBJ databases">
        <authorList>
            <person name="Chronopoulou M."/>
        </authorList>
    </citation>
    <scope>NUCLEOTIDE SEQUENCE</scope>
    <source>
        <tissue evidence="14">Whole organism</tissue>
    </source>
</reference>
<evidence type="ECO:0000256" key="2">
    <source>
        <dbReference type="ARBA" id="ARBA00007294"/>
    </source>
</evidence>
<evidence type="ECO:0000256" key="11">
    <source>
        <dbReference type="PIRSR" id="PIRSR607992-2"/>
    </source>
</evidence>
<evidence type="ECO:0000256" key="4">
    <source>
        <dbReference type="ARBA" id="ARBA00022692"/>
    </source>
</evidence>
<keyword evidence="6 12" id="KW-0809">Transit peptide</keyword>
<evidence type="ECO:0000256" key="9">
    <source>
        <dbReference type="ARBA" id="ARBA00023136"/>
    </source>
</evidence>
<dbReference type="PANTHER" id="PTHR13337:SF2">
    <property type="entry name" value="SUCCINATE DEHYDROGENASE [UBIQUINONE] CYTOCHROME B SMALL SUBUNIT, MITOCHONDRIAL"/>
    <property type="match status" value="1"/>
</dbReference>
<dbReference type="OrthoDB" id="18577at2759"/>
<comment type="function">
    <text evidence="12">Membrane-anchoring subunit of succinate dehydrogenase (SDH) that is involved in complex II of the mitochondrial electron transport chain and is responsible for transferring electrons from succinate to ubiquinone (coenzyme Q).</text>
</comment>
<keyword evidence="12" id="KW-0249">Electron transport</keyword>
<evidence type="ECO:0000256" key="10">
    <source>
        <dbReference type="PIRSR" id="PIRSR607992-1"/>
    </source>
</evidence>
<keyword evidence="4 12" id="KW-0812">Transmembrane</keyword>
<dbReference type="GO" id="GO:0006121">
    <property type="term" value="P:mitochondrial electron transport, succinate to ubiquinone"/>
    <property type="evidence" value="ECO:0007669"/>
    <property type="project" value="TreeGrafter"/>
</dbReference>
<dbReference type="InterPro" id="IPR007992">
    <property type="entry name" value="CybS"/>
</dbReference>
<evidence type="ECO:0000256" key="1">
    <source>
        <dbReference type="ARBA" id="ARBA00004448"/>
    </source>
</evidence>
<comment type="similarity">
    <text evidence="2 12">Belongs to the CybS family.</text>
</comment>
<feature type="transmembrane region" description="Helical" evidence="12">
    <location>
        <begin position="114"/>
        <end position="132"/>
    </location>
</feature>
<evidence type="ECO:0000256" key="3">
    <source>
        <dbReference type="ARBA" id="ARBA00022448"/>
    </source>
</evidence>
<dbReference type="Gene3D" id="1.20.1300.10">
    <property type="entry name" value="Fumarate reductase/succinate dehydrogenase, transmembrane subunit"/>
    <property type="match status" value="1"/>
</dbReference>
<evidence type="ECO:0000256" key="8">
    <source>
        <dbReference type="ARBA" id="ARBA00023128"/>
    </source>
</evidence>
<proteinExistence type="evidence at transcript level"/>
<keyword evidence="12" id="KW-0349">Heme</keyword>
<accession>D3PHL5</accession>
<comment type="subcellular location">
    <subcellularLocation>
        <location evidence="1 12">Mitochondrion inner membrane</location>
        <topology evidence="1 12">Multi-pass membrane protein</topology>
    </subcellularLocation>
</comment>
<keyword evidence="8 12" id="KW-0496">Mitochondrion</keyword>
<evidence type="ECO:0000256" key="12">
    <source>
        <dbReference type="RuleBase" id="RU364031"/>
    </source>
</evidence>
<reference evidence="13" key="1">
    <citation type="submission" date="2010-03" db="EMBL/GenBank/DDBJ databases">
        <title>Atlantic Lepeophtheirus salmonis ESTs and full-length cDNAs.</title>
        <authorList>
            <person name="Yasuike M."/>
            <person name="von Schalburg K."/>
            <person name="Cooper G."/>
            <person name="Leong J."/>
            <person name="Nilsen F."/>
            <person name="Jones S.R.M."/>
            <person name="Koop B.F."/>
        </authorList>
    </citation>
    <scope>NUCLEOTIDE SEQUENCE</scope>
    <source>
        <strain evidence="13">Atlantic form</strain>
        <tissue evidence="13">Mixed tissue</tissue>
    </source>
</reference>
<evidence type="ECO:0000256" key="7">
    <source>
        <dbReference type="ARBA" id="ARBA00022989"/>
    </source>
</evidence>
<keyword evidence="12" id="KW-0816">Tricarboxylic acid cycle</keyword>
<evidence type="ECO:0000313" key="14">
    <source>
        <dbReference type="EMBL" id="CDW26669.1"/>
    </source>
</evidence>
<dbReference type="GO" id="GO:0020037">
    <property type="term" value="F:heme binding"/>
    <property type="evidence" value="ECO:0007669"/>
    <property type="project" value="TreeGrafter"/>
</dbReference>
<keyword evidence="11" id="KW-0408">Iron</keyword>
<organism evidence="13">
    <name type="scientific">Lepeophtheirus salmonis</name>
    <name type="common">Salmon louse</name>
    <name type="synonym">Caligus salmonis</name>
    <dbReference type="NCBI Taxonomy" id="72036"/>
    <lineage>
        <taxon>Eukaryota</taxon>
        <taxon>Metazoa</taxon>
        <taxon>Ecdysozoa</taxon>
        <taxon>Arthropoda</taxon>
        <taxon>Crustacea</taxon>
        <taxon>Multicrustacea</taxon>
        <taxon>Hexanauplia</taxon>
        <taxon>Copepoda</taxon>
        <taxon>Siphonostomatoida</taxon>
        <taxon>Caligidae</taxon>
        <taxon>Lepeophtheirus</taxon>
    </lineage>
</organism>
<evidence type="ECO:0000256" key="5">
    <source>
        <dbReference type="ARBA" id="ARBA00022792"/>
    </source>
</evidence>
<gene>
    <name evidence="13" type="primary">DHSD</name>
    <name evidence="14" type="synonym">SdhD</name>
</gene>
<feature type="binding site" description="axial binding residue" evidence="11">
    <location>
        <position position="84"/>
    </location>
    <ligand>
        <name>heme b</name>
        <dbReference type="ChEBI" id="CHEBI:60344"/>
        <note>ligand shared with SDHC</note>
    </ligand>
    <ligandPart>
        <name>Fe</name>
        <dbReference type="ChEBI" id="CHEBI:18248"/>
    </ligandPart>
</feature>
<dbReference type="EMBL" id="HACA01009308">
    <property type="protein sequence ID" value="CDW26669.1"/>
    <property type="molecule type" value="Transcribed_RNA"/>
</dbReference>
<dbReference type="GO" id="GO:0048039">
    <property type="term" value="F:ubiquinone binding"/>
    <property type="evidence" value="ECO:0007669"/>
    <property type="project" value="TreeGrafter"/>
</dbReference>
<keyword evidence="9 12" id="KW-0472">Membrane</keyword>
<evidence type="ECO:0000313" key="13">
    <source>
        <dbReference type="EMBL" id="ADD38051.1"/>
    </source>
</evidence>
<dbReference type="Pfam" id="PF05328">
    <property type="entry name" value="CybS"/>
    <property type="match status" value="1"/>
</dbReference>